<dbReference type="eggNOG" id="ENOG502S59T">
    <property type="taxonomic scope" value="Eukaryota"/>
</dbReference>
<dbReference type="CDD" id="cd00063">
    <property type="entry name" value="FN3"/>
    <property type="match status" value="1"/>
</dbReference>
<protein>
    <recommendedName>
        <fullName evidence="3">Fibronectin type-III domain-containing protein</fullName>
    </recommendedName>
</protein>
<feature type="chain" id="PRO_5032275211" description="Fibronectin type-III domain-containing protein" evidence="2">
    <location>
        <begin position="20"/>
        <end position="246"/>
    </location>
</feature>
<keyword evidence="2" id="KW-0732">Signal</keyword>
<dbReference type="InParanoid" id="H9GSZ1"/>
<proteinExistence type="predicted"/>
<evidence type="ECO:0000313" key="4">
    <source>
        <dbReference type="Ensembl" id="ENSACAP00000019758.2"/>
    </source>
</evidence>
<reference evidence="4" key="3">
    <citation type="submission" date="2025-09" db="UniProtKB">
        <authorList>
            <consortium name="Ensembl"/>
        </authorList>
    </citation>
    <scope>IDENTIFICATION</scope>
</reference>
<evidence type="ECO:0000256" key="2">
    <source>
        <dbReference type="SAM" id="SignalP"/>
    </source>
</evidence>
<name>H9GSZ1_ANOCA</name>
<organism evidence="4 5">
    <name type="scientific">Anolis carolinensis</name>
    <name type="common">Green anole</name>
    <name type="synonym">American chameleon</name>
    <dbReference type="NCBI Taxonomy" id="28377"/>
    <lineage>
        <taxon>Eukaryota</taxon>
        <taxon>Metazoa</taxon>
        <taxon>Chordata</taxon>
        <taxon>Craniata</taxon>
        <taxon>Vertebrata</taxon>
        <taxon>Euteleostomi</taxon>
        <taxon>Lepidosauria</taxon>
        <taxon>Squamata</taxon>
        <taxon>Bifurcata</taxon>
        <taxon>Unidentata</taxon>
        <taxon>Episquamata</taxon>
        <taxon>Toxicofera</taxon>
        <taxon>Iguania</taxon>
        <taxon>Dactyloidae</taxon>
        <taxon>Anolis</taxon>
    </lineage>
</organism>
<keyword evidence="5" id="KW-1185">Reference proteome</keyword>
<dbReference type="InterPro" id="IPR003961">
    <property type="entry name" value="FN3_dom"/>
</dbReference>
<gene>
    <name evidence="4" type="primary">lrrn4cl</name>
</gene>
<dbReference type="STRING" id="28377.ENSACAP00000019758"/>
<feature type="domain" description="Fibronectin type-III" evidence="3">
    <location>
        <begin position="82"/>
        <end position="182"/>
    </location>
</feature>
<dbReference type="Gene3D" id="2.60.40.10">
    <property type="entry name" value="Immunoglobulins"/>
    <property type="match status" value="1"/>
</dbReference>
<dbReference type="Bgee" id="ENSACAG00000023953">
    <property type="expression patterns" value="Expressed in heart and 5 other cell types or tissues"/>
</dbReference>
<reference evidence="4" key="1">
    <citation type="submission" date="2009-12" db="EMBL/GenBank/DDBJ databases">
        <title>The Genome Sequence of Anolis carolinensis (Green Anole Lizard).</title>
        <authorList>
            <consortium name="The Genome Sequencing Platform"/>
            <person name="Di Palma F."/>
            <person name="Alfoldi J."/>
            <person name="Heiman D."/>
            <person name="Young S."/>
            <person name="Grabherr M."/>
            <person name="Johnson J."/>
            <person name="Lander E.S."/>
            <person name="Lindblad-Toh K."/>
        </authorList>
    </citation>
    <scope>NUCLEOTIDE SEQUENCE [LARGE SCALE GENOMIC DNA]</scope>
    <source>
        <strain evidence="4">JBL SC #1</strain>
    </source>
</reference>
<dbReference type="AlphaFoldDB" id="H9GSZ1"/>
<dbReference type="GeneTree" id="ENSGT00940000162696"/>
<feature type="signal peptide" evidence="2">
    <location>
        <begin position="1"/>
        <end position="19"/>
    </location>
</feature>
<evidence type="ECO:0000259" key="3">
    <source>
        <dbReference type="PROSITE" id="PS50853"/>
    </source>
</evidence>
<feature type="transmembrane region" description="Helical" evidence="1">
    <location>
        <begin position="186"/>
        <end position="209"/>
    </location>
</feature>
<dbReference type="SMART" id="SM00060">
    <property type="entry name" value="FN3"/>
    <property type="match status" value="1"/>
</dbReference>
<evidence type="ECO:0000256" key="1">
    <source>
        <dbReference type="SAM" id="Phobius"/>
    </source>
</evidence>
<keyword evidence="1" id="KW-1133">Transmembrane helix</keyword>
<evidence type="ECO:0000313" key="5">
    <source>
        <dbReference type="Proteomes" id="UP000001646"/>
    </source>
</evidence>
<dbReference type="Pfam" id="PF00041">
    <property type="entry name" value="fn3"/>
    <property type="match status" value="1"/>
</dbReference>
<reference evidence="4" key="2">
    <citation type="submission" date="2025-08" db="UniProtKB">
        <authorList>
            <consortium name="Ensembl"/>
        </authorList>
    </citation>
    <scope>IDENTIFICATION</scope>
</reference>
<keyword evidence="1" id="KW-0472">Membrane</keyword>
<dbReference type="InterPro" id="IPR036116">
    <property type="entry name" value="FN3_sf"/>
</dbReference>
<dbReference type="HOGENOM" id="CLU_093350_0_0_1"/>
<dbReference type="PROSITE" id="PS50853">
    <property type="entry name" value="FN3"/>
    <property type="match status" value="1"/>
</dbReference>
<sequence length="246" mass="26840">VMSIPASLFLVVVWTASMSTPLKVYLDDDYDYDDDNVQTERVPSPMPPRCNYSHCHHLQVPCAELSKASRCLCPGITGPLVAPEAPRLQTVHVSEAGASLHWCAPSSIVEAYQLQYQLIGDNDDVHVGPALGSTFRMASISGLLPNREYLFCVVAFNLVGASPTDDGFQERGPCRLVRTPSRQTSYAYVAVGVACTLIVAVVSVLAWYFCHRRRKYSHHGSLHNILDGGLGITGAANSSFQSEEQL</sequence>
<dbReference type="Proteomes" id="UP000001646">
    <property type="component" value="Unplaced"/>
</dbReference>
<dbReference type="SUPFAM" id="SSF49265">
    <property type="entry name" value="Fibronectin type III"/>
    <property type="match status" value="1"/>
</dbReference>
<keyword evidence="1" id="KW-0812">Transmembrane</keyword>
<dbReference type="Ensembl" id="ENSACAT00000025427.2">
    <property type="protein sequence ID" value="ENSACAP00000019758.2"/>
    <property type="gene ID" value="ENSACAG00000023953.2"/>
</dbReference>
<dbReference type="InterPro" id="IPR013783">
    <property type="entry name" value="Ig-like_fold"/>
</dbReference>
<accession>H9GSZ1</accession>